<dbReference type="PANTHER" id="PTHR30032:SF8">
    <property type="entry name" value="GERMINATION-SPECIFIC N-ACETYLMURAMOYL-L-ALANINE AMIDASE"/>
    <property type="match status" value="1"/>
</dbReference>
<proteinExistence type="predicted"/>
<evidence type="ECO:0000256" key="1">
    <source>
        <dbReference type="SAM" id="Phobius"/>
    </source>
</evidence>
<dbReference type="PANTHER" id="PTHR30032">
    <property type="entry name" value="N-ACETYLMURAMOYL-L-ALANINE AMIDASE-RELATED"/>
    <property type="match status" value="1"/>
</dbReference>
<gene>
    <name evidence="2" type="ORF">CLOHIR_00959</name>
</gene>
<dbReference type="InterPro" id="IPR051922">
    <property type="entry name" value="Bact_Sporulation_Assoc"/>
</dbReference>
<evidence type="ECO:0000313" key="2">
    <source>
        <dbReference type="EMBL" id="EEA85362.1"/>
    </source>
</evidence>
<keyword evidence="1" id="KW-0472">Membrane</keyword>
<dbReference type="AlphaFoldDB" id="B6FYK6"/>
<reference evidence="2 3" key="1">
    <citation type="submission" date="2008-09" db="EMBL/GenBank/DDBJ databases">
        <authorList>
            <person name="Fulton L."/>
            <person name="Clifton S."/>
            <person name="Fulton B."/>
            <person name="Xu J."/>
            <person name="Minx P."/>
            <person name="Pepin K.H."/>
            <person name="Johnson M."/>
            <person name="Thiruvilangam P."/>
            <person name="Bhonagiri V."/>
            <person name="Nash W.E."/>
            <person name="Mardis E.R."/>
            <person name="Wilson R.K."/>
        </authorList>
    </citation>
    <scope>NUCLEOTIDE SEQUENCE [LARGE SCALE GENOMIC DNA]</scope>
    <source>
        <strain evidence="2 3">DSM 13275</strain>
    </source>
</reference>
<protein>
    <submittedName>
        <fullName evidence="2">Putative cell wall binding repeat 2</fullName>
    </submittedName>
</protein>
<accession>B6FYK6</accession>
<dbReference type="Proteomes" id="UP000003178">
    <property type="component" value="Unassembled WGS sequence"/>
</dbReference>
<organism evidence="2 3">
    <name type="scientific">Peptacetobacter hiranonis (strain DSM 13275 / JCM 10541 / KCTC 15199 / TO-931)</name>
    <name type="common">Clostridium hiranonis</name>
    <dbReference type="NCBI Taxonomy" id="500633"/>
    <lineage>
        <taxon>Bacteria</taxon>
        <taxon>Bacillati</taxon>
        <taxon>Bacillota</taxon>
        <taxon>Clostridia</taxon>
        <taxon>Peptostreptococcales</taxon>
        <taxon>Peptostreptococcaceae</taxon>
        <taxon>Peptacetobacter</taxon>
    </lineage>
</organism>
<reference evidence="2 3" key="2">
    <citation type="submission" date="2008-10" db="EMBL/GenBank/DDBJ databases">
        <title>Draft genome sequence of Clostridium hiranonis (DSM 13275).</title>
        <authorList>
            <person name="Sudarsanam P."/>
            <person name="Ley R."/>
            <person name="Guruge J."/>
            <person name="Turnbaugh P.J."/>
            <person name="Mahowald M."/>
            <person name="Liep D."/>
            <person name="Gordon J."/>
        </authorList>
    </citation>
    <scope>NUCLEOTIDE SEQUENCE [LARGE SCALE GENOMIC DNA]</scope>
    <source>
        <strain evidence="2 3">DSM 13275</strain>
    </source>
</reference>
<feature type="transmembrane region" description="Helical" evidence="1">
    <location>
        <begin position="347"/>
        <end position="368"/>
    </location>
</feature>
<dbReference type="HOGENOM" id="CLU_747421_0_0_9"/>
<dbReference type="EMBL" id="ABWP01000044">
    <property type="protein sequence ID" value="EEA85362.1"/>
    <property type="molecule type" value="Genomic_DNA"/>
</dbReference>
<sequence length="370" mass="41421">MEIGDKSMNKKKITAVLLALLLVVAYLFSGKIINKLYLRGYEKEKIQGANRYETIISCGEGYWDNPKEAILINTGDIGSAMSAVPYAYANNIPLLLTEQGDLSSEIRKFIKENHLKKVYVLGGIRAVSKRVERDVERTGAKVERIIQINRGDISNTFAEMTVKQSKSKEMFVIFDGKNGYSIGVSILGKAAEKGMPILTVNESNLYKAAEFARENGIEKTYVIGRFNELNSTIDKVFPNVHRISGKDKFEVNRNVIKEFYDMDKVDKVYVVKGGNLIKGKTLNVGEFVNSIAAVPRIAKTGEPILINDTEYIQDDVMDFLKKYNIKKLCSVGFEIKKTSVINLDSDVARIVTSFILIIMIALITFRALKG</sequence>
<evidence type="ECO:0000313" key="3">
    <source>
        <dbReference type="Proteomes" id="UP000003178"/>
    </source>
</evidence>
<dbReference type="InterPro" id="IPR007253">
    <property type="entry name" value="Cell_wall-bd_2"/>
</dbReference>
<dbReference type="Pfam" id="PF04122">
    <property type="entry name" value="CW_binding_2"/>
    <property type="match status" value="1"/>
</dbReference>
<comment type="caution">
    <text evidence="2">The sequence shown here is derived from an EMBL/GenBank/DDBJ whole genome shotgun (WGS) entry which is preliminary data.</text>
</comment>
<keyword evidence="1" id="KW-0812">Transmembrane</keyword>
<dbReference type="STRING" id="500633.CLOHIR_00959"/>
<keyword evidence="3" id="KW-1185">Reference proteome</keyword>
<name>B6FYK6_PEPHT</name>
<dbReference type="eggNOG" id="COG2247">
    <property type="taxonomic scope" value="Bacteria"/>
</dbReference>
<keyword evidence="1" id="KW-1133">Transmembrane helix</keyword>